<dbReference type="PROSITE" id="PS51318">
    <property type="entry name" value="TAT"/>
    <property type="match status" value="1"/>
</dbReference>
<dbReference type="RefSeq" id="WP_300953244.1">
    <property type="nucleotide sequence ID" value="NZ_JAUHJQ010000005.1"/>
</dbReference>
<dbReference type="SUPFAM" id="SSF49313">
    <property type="entry name" value="Cadherin-like"/>
    <property type="match status" value="1"/>
</dbReference>
<feature type="chain" id="PRO_5045448716" evidence="2">
    <location>
        <begin position="35"/>
        <end position="1058"/>
    </location>
</feature>
<dbReference type="InterPro" id="IPR036415">
    <property type="entry name" value="Lamin_tail_dom_sf"/>
</dbReference>
<dbReference type="SUPFAM" id="SSF74853">
    <property type="entry name" value="Lamin A/C globular tail domain"/>
    <property type="match status" value="1"/>
</dbReference>
<evidence type="ECO:0000256" key="2">
    <source>
        <dbReference type="SAM" id="SignalP"/>
    </source>
</evidence>
<dbReference type="EMBL" id="JAUHJQ010000005">
    <property type="protein sequence ID" value="MDN4174146.1"/>
    <property type="molecule type" value="Genomic_DNA"/>
</dbReference>
<dbReference type="Gene3D" id="3.60.10.10">
    <property type="entry name" value="Endonuclease/exonuclease/phosphatase"/>
    <property type="match status" value="1"/>
</dbReference>
<feature type="compositionally biased region" description="Pro residues" evidence="1">
    <location>
        <begin position="918"/>
        <end position="963"/>
    </location>
</feature>
<dbReference type="PANTHER" id="PTHR42834">
    <property type="entry name" value="ENDONUCLEASE/EXONUCLEASE/PHOSPHATASE FAMILY PROTEIN (AFU_ORTHOLOGUE AFUA_3G09210)"/>
    <property type="match status" value="1"/>
</dbReference>
<evidence type="ECO:0000259" key="3">
    <source>
        <dbReference type="PROSITE" id="PS51841"/>
    </source>
</evidence>
<evidence type="ECO:0000313" key="5">
    <source>
        <dbReference type="Proteomes" id="UP001168620"/>
    </source>
</evidence>
<organism evidence="4 5">
    <name type="scientific">Nocardioides oceani</name>
    <dbReference type="NCBI Taxonomy" id="3058369"/>
    <lineage>
        <taxon>Bacteria</taxon>
        <taxon>Bacillati</taxon>
        <taxon>Actinomycetota</taxon>
        <taxon>Actinomycetes</taxon>
        <taxon>Propionibacteriales</taxon>
        <taxon>Nocardioidaceae</taxon>
        <taxon>Nocardioides</taxon>
    </lineage>
</organism>
<dbReference type="InterPro" id="IPR001322">
    <property type="entry name" value="Lamin_tail_dom"/>
</dbReference>
<dbReference type="PROSITE" id="PS51841">
    <property type="entry name" value="LTD"/>
    <property type="match status" value="1"/>
</dbReference>
<keyword evidence="5" id="KW-1185">Reference proteome</keyword>
<keyword evidence="4" id="KW-0378">Hydrolase</keyword>
<dbReference type="InterPro" id="IPR036691">
    <property type="entry name" value="Endo/exonu/phosph_ase_sf"/>
</dbReference>
<dbReference type="InterPro" id="IPR006311">
    <property type="entry name" value="TAT_signal"/>
</dbReference>
<keyword evidence="2" id="KW-0732">Signal</keyword>
<comment type="caution">
    <text evidence="4">The sequence shown here is derived from an EMBL/GenBank/DDBJ whole genome shotgun (WGS) entry which is preliminary data.</text>
</comment>
<feature type="domain" description="LTD" evidence="3">
    <location>
        <begin position="28"/>
        <end position="165"/>
    </location>
</feature>
<protein>
    <submittedName>
        <fullName evidence="4">ExeM/NucH family extracellular endonuclease</fullName>
    </submittedName>
</protein>
<dbReference type="CDD" id="cd04486">
    <property type="entry name" value="YhcR_OBF_like"/>
    <property type="match status" value="1"/>
</dbReference>
<dbReference type="Proteomes" id="UP001168620">
    <property type="component" value="Unassembled WGS sequence"/>
</dbReference>
<keyword evidence="4" id="KW-0255">Endonuclease</keyword>
<dbReference type="InterPro" id="IPR047971">
    <property type="entry name" value="ExeM-like"/>
</dbReference>
<proteinExistence type="predicted"/>
<feature type="region of interest" description="Disordered" evidence="1">
    <location>
        <begin position="911"/>
        <end position="965"/>
    </location>
</feature>
<dbReference type="CDD" id="cd10283">
    <property type="entry name" value="MnuA_DNase1-like"/>
    <property type="match status" value="1"/>
</dbReference>
<dbReference type="InterPro" id="IPR015919">
    <property type="entry name" value="Cadherin-like_sf"/>
</dbReference>
<dbReference type="GO" id="GO:0004519">
    <property type="term" value="F:endonuclease activity"/>
    <property type="evidence" value="ECO:0007669"/>
    <property type="project" value="UniProtKB-KW"/>
</dbReference>
<dbReference type="Pfam" id="PF05345">
    <property type="entry name" value="He_PIG"/>
    <property type="match status" value="1"/>
</dbReference>
<evidence type="ECO:0000256" key="1">
    <source>
        <dbReference type="SAM" id="MobiDB-lite"/>
    </source>
</evidence>
<feature type="signal peptide" evidence="2">
    <location>
        <begin position="1"/>
        <end position="34"/>
    </location>
</feature>
<keyword evidence="4" id="KW-0540">Nuclease</keyword>
<dbReference type="Pfam" id="PF00932">
    <property type="entry name" value="LTD"/>
    <property type="match status" value="1"/>
</dbReference>
<gene>
    <name evidence="4" type="ORF">QWY28_14380</name>
</gene>
<reference evidence="4" key="1">
    <citation type="submission" date="2023-06" db="EMBL/GenBank/DDBJ databases">
        <title>Draft genome sequence of Nocardioides sp. SOB77.</title>
        <authorList>
            <person name="Zhang G."/>
        </authorList>
    </citation>
    <scope>NUCLEOTIDE SEQUENCE</scope>
    <source>
        <strain evidence="4">SOB77</strain>
    </source>
</reference>
<accession>A0ABT8FHW7</accession>
<dbReference type="Gene3D" id="2.60.40.10">
    <property type="entry name" value="Immunoglobulins"/>
    <property type="match status" value="1"/>
</dbReference>
<dbReference type="InterPro" id="IPR013783">
    <property type="entry name" value="Ig-like_fold"/>
</dbReference>
<dbReference type="SUPFAM" id="SSF56219">
    <property type="entry name" value="DNase I-like"/>
    <property type="match status" value="1"/>
</dbReference>
<name>A0ABT8FHW7_9ACTN</name>
<dbReference type="PANTHER" id="PTHR42834:SF1">
    <property type="entry name" value="ENDONUCLEASE_EXONUCLEASE_PHOSPHATASE FAMILY PROTEIN (AFU_ORTHOLOGUE AFUA_3G09210)"/>
    <property type="match status" value="1"/>
</dbReference>
<evidence type="ECO:0000313" key="4">
    <source>
        <dbReference type="EMBL" id="MDN4174146.1"/>
    </source>
</evidence>
<sequence length="1058" mass="108913">MPSSGRSPRRLLASLSGLAVAATGLSLAPLPAHAVSPNLVISEVYGGGGNAGATYTHDFIEIHNPTSSDVSVDGWSVQYRSSGGTSPGAVTTLSGTVPAGGNYLVQQAKGSGGTQPLPPPDATGDIAMSGSAFTVWLSNGTTALNPTPGSVTAVPGIVDLVGVNSNTFETTKAAGTANATSASRTAPDADNNAAEFTVGAPSPENSGTAAPVALEGTAPGPQTATVGVYTDRPQLKATGGEAPYTWTASGLPAGLTIAPDGTVSGTPTTPGTSSVTATVTDGTGATDTVDFTYTVQPAPAPTTIAEIQGPGGASPVAGGVARTRGVVTAVYPTGGLNGFYLQTGGTGGTAPDTTAGSDGIFVYGGPSGFATYPEVGDSVEVTGRVAEFQQTVSGQTSSLTQLTNASFVELEAALAPVAPRTTAWYTSDAEREAHEGELLVLTDELTVTNSYATWQYGEIGLATGGRPLVQPTEVEDAQTGDVQGVAADNARRALTLDDGKSLNFGGAASGEPMSWLDADHSVRVGAAATLAGAVVLDHRNGLYKVQPTAPVQGRGTDVAQFEDTRAENATPADVGGDNRLATFNVLNYFPTTGEEFVAGGGSCSYYQDRTGEPVTTDSCNPNGPRGAADVEDFERQEAKIVTAINGLGASIVSLEEIENSVRLGKDRDFAVRTLVAALNERAGAGTWDYVPSPPATELPAPSQEDVIRTAFIYRPAKVEPVGASDVLLDEVNFDNAREPLAQAFKAVGAADSEAFGVIVNHFKSKSSGPDDGTGQGASNQDRIDQAEALDAFADDFAAARGIEAVFLTGDFNAYTEEDPVQVLEESGWTALESTDDADEESYSFQGLYGSLDHVFANAAAQALVTGVDIWQINANESVAYQYGRYNSNVVDLYRPHQFGASDHNPEIVGLDLVDEPTFPGPVDPPTPGPVDPPTPGPTDPPTPGPTDPPTPGPTDPEPTPEPVTPTIKAFWFPQEVVAGRTRVTLTVKVVAEGEAADGWVRVSFPGKKTKVVRLEDGVLKVKLWKFGGAGDKTVTITYNGRGDVGAKTVERVVTVVKR</sequence>
<dbReference type="NCBIfam" id="NF033681">
    <property type="entry name" value="ExeM_NucH_DNase"/>
    <property type="match status" value="1"/>
</dbReference>